<accession>A0AAW2GXE3</accession>
<evidence type="ECO:0000313" key="2">
    <source>
        <dbReference type="Proteomes" id="UP001430953"/>
    </source>
</evidence>
<reference evidence="1 2" key="1">
    <citation type="submission" date="2023-03" db="EMBL/GenBank/DDBJ databases">
        <title>High recombination rates correlate with genetic variation in Cardiocondyla obscurior ants.</title>
        <authorList>
            <person name="Errbii M."/>
        </authorList>
    </citation>
    <scope>NUCLEOTIDE SEQUENCE [LARGE SCALE GENOMIC DNA]</scope>
    <source>
        <strain evidence="1">Alpha-2009</strain>
        <tissue evidence="1">Whole body</tissue>
    </source>
</reference>
<organism evidence="1 2">
    <name type="scientific">Cardiocondyla obscurior</name>
    <dbReference type="NCBI Taxonomy" id="286306"/>
    <lineage>
        <taxon>Eukaryota</taxon>
        <taxon>Metazoa</taxon>
        <taxon>Ecdysozoa</taxon>
        <taxon>Arthropoda</taxon>
        <taxon>Hexapoda</taxon>
        <taxon>Insecta</taxon>
        <taxon>Pterygota</taxon>
        <taxon>Neoptera</taxon>
        <taxon>Endopterygota</taxon>
        <taxon>Hymenoptera</taxon>
        <taxon>Apocrita</taxon>
        <taxon>Aculeata</taxon>
        <taxon>Formicoidea</taxon>
        <taxon>Formicidae</taxon>
        <taxon>Myrmicinae</taxon>
        <taxon>Cardiocondyla</taxon>
    </lineage>
</organism>
<dbReference type="AlphaFoldDB" id="A0AAW2GXE3"/>
<proteinExistence type="predicted"/>
<protein>
    <submittedName>
        <fullName evidence="1">Uncharacterized protein</fullName>
    </submittedName>
</protein>
<comment type="caution">
    <text evidence="1">The sequence shown here is derived from an EMBL/GenBank/DDBJ whole genome shotgun (WGS) entry which is preliminary data.</text>
</comment>
<gene>
    <name evidence="1" type="ORF">PUN28_000033</name>
</gene>
<name>A0AAW2GXE3_9HYME</name>
<dbReference type="Proteomes" id="UP001430953">
    <property type="component" value="Unassembled WGS sequence"/>
</dbReference>
<dbReference type="EMBL" id="JADYXP020000001">
    <property type="protein sequence ID" value="KAL0131981.1"/>
    <property type="molecule type" value="Genomic_DNA"/>
</dbReference>
<sequence length="97" mass="10846">MYRYRVYEVACTRDSVHTPVTKLMKKKRTPDQTAGLLTVCYRKKHEVKPTIVLSNEGVLDVLGSACIISYATDSSEGNVLSVHSIDNVFGEVKKQKV</sequence>
<evidence type="ECO:0000313" key="1">
    <source>
        <dbReference type="EMBL" id="KAL0131981.1"/>
    </source>
</evidence>
<keyword evidence="2" id="KW-1185">Reference proteome</keyword>